<dbReference type="PANTHER" id="PTHR34351:SF1">
    <property type="entry name" value="SLR1927 PROTEIN"/>
    <property type="match status" value="1"/>
</dbReference>
<keyword evidence="1" id="KW-1133">Transmembrane helix</keyword>
<keyword evidence="3" id="KW-1185">Reference proteome</keyword>
<comment type="caution">
    <text evidence="2">The sequence shown here is derived from an EMBL/GenBank/DDBJ whole genome shotgun (WGS) entry which is preliminary data.</text>
</comment>
<proteinExistence type="predicted"/>
<feature type="transmembrane region" description="Helical" evidence="1">
    <location>
        <begin position="34"/>
        <end position="57"/>
    </location>
</feature>
<accession>A0ABX1R124</accession>
<gene>
    <name evidence="2" type="ORF">HCJ96_01980</name>
</gene>
<keyword evidence="1" id="KW-0472">Membrane</keyword>
<keyword evidence="1" id="KW-0812">Transmembrane</keyword>
<dbReference type="Proteomes" id="UP000709336">
    <property type="component" value="Unassembled WGS sequence"/>
</dbReference>
<evidence type="ECO:0000256" key="1">
    <source>
        <dbReference type="SAM" id="Phobius"/>
    </source>
</evidence>
<dbReference type="RefSeq" id="WP_169209340.1">
    <property type="nucleotide sequence ID" value="NZ_JAATNW010000001.1"/>
</dbReference>
<evidence type="ECO:0000313" key="2">
    <source>
        <dbReference type="EMBL" id="NMH58792.1"/>
    </source>
</evidence>
<evidence type="ECO:0000313" key="3">
    <source>
        <dbReference type="Proteomes" id="UP000709336"/>
    </source>
</evidence>
<sequence>MLSNVKHIWDNRVNHWLSKRIPASAKQKLNVRSIFIFPTWFGLGFLITCAGLFILGTNYQNNLMLLLFDFLLGLFLLNLFFSYLNFARLQIKAQPIQAVFAQGHASLTIHLLPNDDNRSAHGIINAGWWKDNNVHSVDLDAKTTQLCLPYFTPARGVHPLPRVTLFSEYPLGLYRCWTHLNLAQQVIVYPAPHTCAVKLQYKAGAGERASTEQEGHDDFYALRPYQQGEPLHRVAWKSVAKGGDWVSKSFSHQQSEAGFLILPLPCQDLELELSRLCYQIIKLTEKNLQFGLTLGDAVIEPGQGEQHKHRCLSALARYPARELPL</sequence>
<reference evidence="2 3" key="1">
    <citation type="submission" date="2020-03" db="EMBL/GenBank/DDBJ databases">
        <title>Alteromonas ponticola sp. nov., isolated from seawater.</title>
        <authorList>
            <person name="Yoon J.-H."/>
            <person name="Kim Y.-O."/>
        </authorList>
    </citation>
    <scope>NUCLEOTIDE SEQUENCE [LARGE SCALE GENOMIC DNA]</scope>
    <source>
        <strain evidence="2 3">MYP5</strain>
    </source>
</reference>
<feature type="transmembrane region" description="Helical" evidence="1">
    <location>
        <begin position="63"/>
        <end position="84"/>
    </location>
</feature>
<dbReference type="EMBL" id="JAATNW010000001">
    <property type="protein sequence ID" value="NMH58792.1"/>
    <property type="molecule type" value="Genomic_DNA"/>
</dbReference>
<dbReference type="PANTHER" id="PTHR34351">
    <property type="entry name" value="SLR1927 PROTEIN-RELATED"/>
    <property type="match status" value="1"/>
</dbReference>
<organism evidence="2 3">
    <name type="scientific">Alteromonas ponticola</name>
    <dbReference type="NCBI Taxonomy" id="2720613"/>
    <lineage>
        <taxon>Bacteria</taxon>
        <taxon>Pseudomonadati</taxon>
        <taxon>Pseudomonadota</taxon>
        <taxon>Gammaproteobacteria</taxon>
        <taxon>Alteromonadales</taxon>
        <taxon>Alteromonadaceae</taxon>
        <taxon>Alteromonas/Salinimonas group</taxon>
        <taxon>Alteromonas</taxon>
    </lineage>
</organism>
<name>A0ABX1R124_9ALTE</name>
<protein>
    <submittedName>
        <fullName evidence="2">DUF58 domain-containing protein</fullName>
    </submittedName>
</protein>